<dbReference type="Pfam" id="PF03436">
    <property type="entry name" value="DUF281"/>
    <property type="match status" value="2"/>
</dbReference>
<keyword evidence="5" id="KW-0378">Hydrolase</keyword>
<dbReference type="GO" id="GO:0005886">
    <property type="term" value="C:plasma membrane"/>
    <property type="evidence" value="ECO:0007669"/>
    <property type="project" value="TreeGrafter"/>
</dbReference>
<feature type="compositionally biased region" description="Low complexity" evidence="8">
    <location>
        <begin position="1482"/>
        <end position="1498"/>
    </location>
</feature>
<dbReference type="Pfam" id="PF01431">
    <property type="entry name" value="Peptidase_M13"/>
    <property type="match status" value="2"/>
</dbReference>
<dbReference type="InterPro" id="IPR005098">
    <property type="entry name" value="DUF281"/>
</dbReference>
<evidence type="ECO:0000313" key="14">
    <source>
        <dbReference type="Proteomes" id="UP000483820"/>
    </source>
</evidence>
<evidence type="ECO:0000256" key="2">
    <source>
        <dbReference type="ARBA" id="ARBA00007357"/>
    </source>
</evidence>
<proteinExistence type="inferred from homology"/>
<keyword evidence="9" id="KW-0812">Transmembrane</keyword>
<dbReference type="EMBL" id="WUAV01000002">
    <property type="protein sequence ID" value="KAF1766960.1"/>
    <property type="molecule type" value="Genomic_DNA"/>
</dbReference>
<comment type="cofactor">
    <cofactor evidence="1">
        <name>Zn(2+)</name>
        <dbReference type="ChEBI" id="CHEBI:29105"/>
    </cofactor>
</comment>
<dbReference type="Pfam" id="PF05649">
    <property type="entry name" value="Peptidase_M13_N"/>
    <property type="match status" value="1"/>
</dbReference>
<dbReference type="Gene3D" id="1.10.1380.10">
    <property type="entry name" value="Neutral endopeptidase , domain2"/>
    <property type="match status" value="2"/>
</dbReference>
<evidence type="ECO:0000256" key="8">
    <source>
        <dbReference type="SAM" id="MobiDB-lite"/>
    </source>
</evidence>
<keyword evidence="9" id="KW-1133">Transmembrane helix</keyword>
<dbReference type="GO" id="GO:0016485">
    <property type="term" value="P:protein processing"/>
    <property type="evidence" value="ECO:0007669"/>
    <property type="project" value="TreeGrafter"/>
</dbReference>
<evidence type="ECO:0000259" key="11">
    <source>
        <dbReference type="Pfam" id="PF03436"/>
    </source>
</evidence>
<organism evidence="13 14">
    <name type="scientific">Caenorhabditis remanei</name>
    <name type="common">Caenorhabditis vulgaris</name>
    <dbReference type="NCBI Taxonomy" id="31234"/>
    <lineage>
        <taxon>Eukaryota</taxon>
        <taxon>Metazoa</taxon>
        <taxon>Ecdysozoa</taxon>
        <taxon>Nematoda</taxon>
        <taxon>Chromadorea</taxon>
        <taxon>Rhabditida</taxon>
        <taxon>Rhabditina</taxon>
        <taxon>Rhabditomorpha</taxon>
        <taxon>Rhabditoidea</taxon>
        <taxon>Rhabditidae</taxon>
        <taxon>Peloderinae</taxon>
        <taxon>Caenorhabditis</taxon>
    </lineage>
</organism>
<keyword evidence="6" id="KW-0862">Zinc</keyword>
<feature type="transmembrane region" description="Helical" evidence="9">
    <location>
        <begin position="81"/>
        <end position="102"/>
    </location>
</feature>
<dbReference type="InterPro" id="IPR042089">
    <property type="entry name" value="Peptidase_M13_dom_2"/>
</dbReference>
<feature type="transmembrane region" description="Helical" evidence="9">
    <location>
        <begin position="1043"/>
        <end position="1064"/>
    </location>
</feature>
<protein>
    <recommendedName>
        <fullName evidence="15">Peptidase M13 C-terminal domain-containing protein</fullName>
    </recommendedName>
</protein>
<dbReference type="GeneID" id="9804388"/>
<dbReference type="RefSeq" id="XP_053590079.1">
    <property type="nucleotide sequence ID" value="XM_053725885.1"/>
</dbReference>
<keyword evidence="3" id="KW-0645">Protease</keyword>
<reference evidence="13 14" key="1">
    <citation type="submission" date="2019-12" db="EMBL/GenBank/DDBJ databases">
        <title>Chromosome-level assembly of the Caenorhabditis remanei genome.</title>
        <authorList>
            <person name="Teterina A.A."/>
            <person name="Willis J.H."/>
            <person name="Phillips P.C."/>
        </authorList>
    </citation>
    <scope>NUCLEOTIDE SEQUENCE [LARGE SCALE GENOMIC DNA]</scope>
    <source>
        <strain evidence="13 14">PX506</strain>
        <tissue evidence="13">Whole organism</tissue>
    </source>
</reference>
<comment type="caution">
    <text evidence="13">The sequence shown here is derived from an EMBL/GenBank/DDBJ whole genome shotgun (WGS) entry which is preliminary data.</text>
</comment>
<dbReference type="InterPro" id="IPR018497">
    <property type="entry name" value="Peptidase_M13_C"/>
</dbReference>
<feature type="compositionally biased region" description="Low complexity" evidence="8">
    <location>
        <begin position="47"/>
        <end position="67"/>
    </location>
</feature>
<feature type="compositionally biased region" description="Basic residues" evidence="8">
    <location>
        <begin position="1"/>
        <end position="27"/>
    </location>
</feature>
<dbReference type="InterPro" id="IPR000718">
    <property type="entry name" value="Peptidase_M13"/>
</dbReference>
<evidence type="ECO:0000259" key="10">
    <source>
        <dbReference type="Pfam" id="PF01431"/>
    </source>
</evidence>
<evidence type="ECO:0000256" key="4">
    <source>
        <dbReference type="ARBA" id="ARBA00022723"/>
    </source>
</evidence>
<keyword evidence="4" id="KW-0479">Metal-binding</keyword>
<feature type="domain" description="Peptidase M13 C-terminal" evidence="10">
    <location>
        <begin position="1404"/>
        <end position="1473"/>
    </location>
</feature>
<feature type="region of interest" description="Disordered" evidence="8">
    <location>
        <begin position="1482"/>
        <end position="1522"/>
    </location>
</feature>
<feature type="domain" description="Peptidase M13 C-terminal" evidence="10">
    <location>
        <begin position="489"/>
        <end position="647"/>
    </location>
</feature>
<dbReference type="GO" id="GO:0004222">
    <property type="term" value="F:metalloendopeptidase activity"/>
    <property type="evidence" value="ECO:0007669"/>
    <property type="project" value="InterPro"/>
</dbReference>
<feature type="transmembrane region" description="Helical" evidence="9">
    <location>
        <begin position="701"/>
        <end position="718"/>
    </location>
</feature>
<dbReference type="GO" id="GO:0046872">
    <property type="term" value="F:metal ion binding"/>
    <property type="evidence" value="ECO:0007669"/>
    <property type="project" value="UniProtKB-KW"/>
</dbReference>
<gene>
    <name evidence="13" type="ORF">GCK72_006918</name>
</gene>
<dbReference type="InterPro" id="IPR024079">
    <property type="entry name" value="MetalloPept_cat_dom_sf"/>
</dbReference>
<evidence type="ECO:0000259" key="12">
    <source>
        <dbReference type="Pfam" id="PF05649"/>
    </source>
</evidence>
<evidence type="ECO:0000256" key="5">
    <source>
        <dbReference type="ARBA" id="ARBA00022801"/>
    </source>
</evidence>
<evidence type="ECO:0000313" key="13">
    <source>
        <dbReference type="EMBL" id="KAF1766960.1"/>
    </source>
</evidence>
<dbReference type="InterPro" id="IPR008753">
    <property type="entry name" value="Peptidase_M13_N"/>
</dbReference>
<feature type="domain" description="Peptidase M13 N-terminal" evidence="12">
    <location>
        <begin position="341"/>
        <end position="431"/>
    </location>
</feature>
<feature type="region of interest" description="Disordered" evidence="8">
    <location>
        <begin position="1"/>
        <end position="74"/>
    </location>
</feature>
<evidence type="ECO:0000256" key="1">
    <source>
        <dbReference type="ARBA" id="ARBA00001947"/>
    </source>
</evidence>
<dbReference type="SUPFAM" id="SSF55486">
    <property type="entry name" value="Metalloproteases ('zincins'), catalytic domain"/>
    <property type="match status" value="2"/>
</dbReference>
<keyword evidence="9" id="KW-0472">Membrane</keyword>
<dbReference type="Gene3D" id="3.40.390.10">
    <property type="entry name" value="Collagenase (Catalytic Domain)"/>
    <property type="match status" value="4"/>
</dbReference>
<dbReference type="KEGG" id="crq:GCK72_006918"/>
<dbReference type="PROSITE" id="PS51885">
    <property type="entry name" value="NEPRILYSIN"/>
    <property type="match status" value="2"/>
</dbReference>
<feature type="compositionally biased region" description="Polar residues" evidence="8">
    <location>
        <begin position="1009"/>
        <end position="1024"/>
    </location>
</feature>
<evidence type="ECO:0000256" key="3">
    <source>
        <dbReference type="ARBA" id="ARBA00022670"/>
    </source>
</evidence>
<feature type="transmembrane region" description="Helical" evidence="9">
    <location>
        <begin position="826"/>
        <end position="849"/>
    </location>
</feature>
<feature type="region of interest" description="Disordered" evidence="8">
    <location>
        <begin position="986"/>
        <end position="1035"/>
    </location>
</feature>
<feature type="domain" description="DUF281" evidence="11">
    <location>
        <begin position="1562"/>
        <end position="1610"/>
    </location>
</feature>
<name>A0A6A5HG57_CAERE</name>
<feature type="domain" description="DUF281" evidence="11">
    <location>
        <begin position="1762"/>
        <end position="1811"/>
    </location>
</feature>
<evidence type="ECO:0008006" key="15">
    <source>
        <dbReference type="Google" id="ProtNLM"/>
    </source>
</evidence>
<keyword evidence="7" id="KW-0482">Metalloprotease</keyword>
<evidence type="ECO:0000256" key="6">
    <source>
        <dbReference type="ARBA" id="ARBA00022833"/>
    </source>
</evidence>
<dbReference type="PANTHER" id="PTHR11733:SF7">
    <property type="entry name" value="NEPRILYSIN METALLOPEPTIDASE FAMILY-RELATED"/>
    <property type="match status" value="1"/>
</dbReference>
<dbReference type="Proteomes" id="UP000483820">
    <property type="component" value="Chromosome II"/>
</dbReference>
<sequence length="1835" mass="206436">MGAKKKSHALKQSKPPKRSKPANKKKPSKELKDKKKGSGNSKPANKTRSSSAPNPTSTRSTTPTPESVNAPEKKKKPLKQIALFSILCCIIIALSIALIVVISQNVPSAPASPTQATVKPRNVCETPACITLAHQLQNWQNTSVDPCHDFYKYSCGRYNEHVSFEGNSLNRKNKILKGLIEDFLMKNVSSTSKSENSMKILYAKCKKGEVEKRKFYQHVFRHINSVGSWSHFMAIDSSDVNFNLTKWLSGLRRLKKSWTSQAVDFGLFLIKFNEHSKMTIEPKTIILPPEGDMMMRIQTLLSHNGINTDGILISSKINQLKELERKDPMKVVDFLIYIFINAEFDRYEKYEKEMKQRDCAQVVIANLPHASTRVFVRNFLNKKNLKSVSDLVESEKSSFIEMIKESKQLQENSKKKAVVKVEKMKKVIGYPKEFEAPGALDNSYQLNLSPSDSYNGMLMKIERDFTKYYLDYVSKKSVIHPAILILWANAVYLDDNILVIPPPIMDDPFFDESYPEYAKIAILGTTIAHEMGHAFDKSRVGYDENGKNGRMLSPVDLKSFMKTSKCFHKQYINYDDPDFGKQKRPDTSINEVISDNIAAKVAWKTFKKLNLSQESKIIGFEDYDIDKLFFQMQALVSSGENLKAKSSVGNTKIHWTSSHRFVIDRLPKSNVHAYCYLAFVLLIQSIGTSCFGSDLSEKESLAWWLWIISLGLVCSKYLEVVLPRFGLWNAVRAAEQLAAQPAEEPAEQFVEHPIEQPVQPVEQPAEQAVEQHENSEFFKYSEFDCKENLPKIEKYDKRNLLVGYYGLAIVSFIPQCIVWWTEYDDLVVATLFVIYHILAMTLLVIFIYPHIWKYELDYSENLGPFIAIRIFLQTFLTWVFLKESHFILPHLYCNIWLFIAINEIRTVESDHVQIPLEETNEEESKKEAAVLPTEIPREQRRRYVMLYPHGLYQRFILSHWYYNIWLFIAINDIRTVQSDHVQLPPEQRINERESNKEALGPQDLKPATRSVTSSGLSSAPGSTISKSDPSKTPEKKKKPLKQIALFSVLCFIILALTIALVIVGSKDAPVSPEPPIPPPTQETVKPRNVCETPACITLASQLHDWQNTSVDPCHDFYKYSCGRYKEHVEFEGPPIYRKNNDVKRLVKGEVQIPLVSSTKDTDKSKEEFYRKVHEKLEEIDVTTALGILDETKLLKSLLIVAHPEGNKVNFGLFTLRFSYDSKIYLEAPKIELDETDILKNYNSVYSGIPGYLTWITAFEDKNIRRVLILFMQLQFQAVMELLPQESLQFFARNRFNKKNLKDVTDVVEATRSSFVEIIKESNILKENKQQAVQKVEKIKTMIGFSEGNEVSGNSSHSLFLPSSREYYFIMEDIDRDYIKRMIDFASLKLSVHPYALNPIARTEYSTPSNYLSISAPIIDNPLFDSTYPQYAKIAGIGNIIGSGIGHGFDSAGKRINSNGDLWPEWKKEEEKKTISREYLFDSSTTATPTTTRPITSAPGTGEPAINAPATGEPVTDEPVTDGPATEAPVILCKTCDISTIAPTLTDSATAFTSKELSATGKCKTTQVKCARTDDQLCTDVKMTANGSPLEASATATDVTATVTCAEDGKYSSGTITGITKLTCEFTECAPPNPCTLCDVSKIVPTNMAAGTKFEQKEMAYPCKQAEVTCSRTDSLLCQSIALLGNGIPFATVSESRSINSVVYCGEDATYSSGPAKRITQLSCEFDGCEDPTPCDACDITTIAPSSIEAGASFQHRDDIELNGCRQIYVFCQRDDSKVCSTISIKATVPSGTITLKTESSVSITQAIVLCRNGFITEYGKREAISALSCEFEACV</sequence>
<comment type="similarity">
    <text evidence="2">Belongs to the peptidase M13 family.</text>
</comment>
<accession>A0A6A5HG57</accession>
<evidence type="ECO:0000256" key="7">
    <source>
        <dbReference type="ARBA" id="ARBA00023049"/>
    </source>
</evidence>
<feature type="transmembrane region" description="Helical" evidence="9">
    <location>
        <begin position="801"/>
        <end position="820"/>
    </location>
</feature>
<evidence type="ECO:0000256" key="9">
    <source>
        <dbReference type="SAM" id="Phobius"/>
    </source>
</evidence>
<dbReference type="PANTHER" id="PTHR11733">
    <property type="entry name" value="ZINC METALLOPROTEASE FAMILY M13 NEPRILYSIN-RELATED"/>
    <property type="match status" value="1"/>
</dbReference>
<dbReference type="CTD" id="9804388"/>